<dbReference type="EMBL" id="BOSE01000001">
    <property type="protein sequence ID" value="GIP14425.1"/>
    <property type="molecule type" value="Genomic_DNA"/>
</dbReference>
<dbReference type="RefSeq" id="WP_213512607.1">
    <property type="nucleotide sequence ID" value="NZ_BOSE01000001.1"/>
</dbReference>
<dbReference type="Proteomes" id="UP000683139">
    <property type="component" value="Unassembled WGS sequence"/>
</dbReference>
<dbReference type="HAMAP" id="MF_01851">
    <property type="entry name" value="UPF0637"/>
    <property type="match status" value="1"/>
</dbReference>
<evidence type="ECO:0000256" key="1">
    <source>
        <dbReference type="HAMAP-Rule" id="MF_01851"/>
    </source>
</evidence>
<accession>A0A919YJP2</accession>
<organism evidence="2 3">
    <name type="scientific">Paenibacillus montaniterrae</name>
    <dbReference type="NCBI Taxonomy" id="429341"/>
    <lineage>
        <taxon>Bacteria</taxon>
        <taxon>Bacillati</taxon>
        <taxon>Bacillota</taxon>
        <taxon>Bacilli</taxon>
        <taxon>Bacillales</taxon>
        <taxon>Paenibacillaceae</taxon>
        <taxon>Paenibacillus</taxon>
    </lineage>
</organism>
<dbReference type="SUPFAM" id="SSF142913">
    <property type="entry name" value="YktB/PF0168-like"/>
    <property type="match status" value="1"/>
</dbReference>
<name>A0A919YJP2_9BACL</name>
<dbReference type="Gene3D" id="3.30.930.20">
    <property type="entry name" value="Protein of unknown function DUF1054"/>
    <property type="match status" value="1"/>
</dbReference>
<protein>
    <recommendedName>
        <fullName evidence="1">UPF0637 protein J40TS1_00670</fullName>
    </recommendedName>
</protein>
<dbReference type="PIRSF" id="PIRSF021332">
    <property type="entry name" value="DUF1054"/>
    <property type="match status" value="1"/>
</dbReference>
<comment type="similarity">
    <text evidence="1">Belongs to the UPF0637 family.</text>
</comment>
<comment type="caution">
    <text evidence="2">The sequence shown here is derived from an EMBL/GenBank/DDBJ whole genome shotgun (WGS) entry which is preliminary data.</text>
</comment>
<dbReference type="InterPro" id="IPR053707">
    <property type="entry name" value="UPF0637_domain_sf"/>
</dbReference>
<dbReference type="InterPro" id="IPR009403">
    <property type="entry name" value="UPF0637"/>
</dbReference>
<reference evidence="2" key="1">
    <citation type="submission" date="2021-03" db="EMBL/GenBank/DDBJ databases">
        <title>Antimicrobial resistance genes in bacteria isolated from Japanese honey, and their potential for conferring macrolide and lincosamide resistance in the American foulbrood pathogen Paenibacillus larvae.</title>
        <authorList>
            <person name="Okamoto M."/>
            <person name="Kumagai M."/>
            <person name="Kanamori H."/>
            <person name="Takamatsu D."/>
        </authorList>
    </citation>
    <scope>NUCLEOTIDE SEQUENCE</scope>
    <source>
        <strain evidence="2">J40TS1</strain>
    </source>
</reference>
<sequence length="216" mass="24206">MTTKTKTATGFTTDDFAVFQIAGLNERMNGIVEQIRPKLQRIGEQLAAEISPSAGSEMYLHIAKHARRTVNPPNDTWLALCANKRGYKAHPHFQLGLFDDHLFVWLALIYEVPGKRNIATAYLNELDELISLVPNSYVVSLDHMKKDAIAASELAAGDWRNLLARFRDVGKAELLIGRHLAPNDPIVADEQALIRFAAETYEQLMPLYKKACLAYV</sequence>
<gene>
    <name evidence="2" type="ORF">J40TS1_00670</name>
</gene>
<evidence type="ECO:0000313" key="2">
    <source>
        <dbReference type="EMBL" id="GIP14425.1"/>
    </source>
</evidence>
<keyword evidence="3" id="KW-1185">Reference proteome</keyword>
<dbReference type="Pfam" id="PF06335">
    <property type="entry name" value="DUF1054"/>
    <property type="match status" value="1"/>
</dbReference>
<proteinExistence type="inferred from homology"/>
<evidence type="ECO:0000313" key="3">
    <source>
        <dbReference type="Proteomes" id="UP000683139"/>
    </source>
</evidence>
<dbReference type="AlphaFoldDB" id="A0A919YJP2"/>